<evidence type="ECO:0000313" key="7">
    <source>
        <dbReference type="Proteomes" id="UP001304298"/>
    </source>
</evidence>
<dbReference type="InterPro" id="IPR015815">
    <property type="entry name" value="HIBADH-related"/>
</dbReference>
<gene>
    <name evidence="6" type="ORF">VA596_42000</name>
</gene>
<reference evidence="6 7" key="1">
    <citation type="submission" date="2023-12" db="EMBL/GenBank/DDBJ databases">
        <title>Amycolatopsis sp. V23-08.</title>
        <authorList>
            <person name="Somphong A."/>
        </authorList>
    </citation>
    <scope>NUCLEOTIDE SEQUENCE [LARGE SCALE GENOMIC DNA]</scope>
    <source>
        <strain evidence="6 7">V23-08</strain>
    </source>
</reference>
<proteinExistence type="inferred from homology"/>
<dbReference type="InterPro" id="IPR029154">
    <property type="entry name" value="HIBADH-like_NADP-bd"/>
</dbReference>
<protein>
    <submittedName>
        <fullName evidence="6">NAD(P)-dependent oxidoreductase</fullName>
        <ecNumber evidence="6">1.1.-.-</ecNumber>
    </submittedName>
</protein>
<dbReference type="Pfam" id="PF14833">
    <property type="entry name" value="NAD_binding_11"/>
    <property type="match status" value="1"/>
</dbReference>
<accession>A0ABU5RIP9</accession>
<dbReference type="InterPro" id="IPR051265">
    <property type="entry name" value="HIBADH-related_NP60_sf"/>
</dbReference>
<evidence type="ECO:0000256" key="3">
    <source>
        <dbReference type="ARBA" id="ARBA00023027"/>
    </source>
</evidence>
<evidence type="ECO:0000256" key="1">
    <source>
        <dbReference type="ARBA" id="ARBA00009080"/>
    </source>
</evidence>
<name>A0ABU5RIP9_9PSEU</name>
<dbReference type="PANTHER" id="PTHR43580:SF2">
    <property type="entry name" value="CYTOKINE-LIKE NUCLEAR FACTOR N-PAC"/>
    <property type="match status" value="1"/>
</dbReference>
<organism evidence="6 7">
    <name type="scientific">Amycolatopsis heterodermiae</name>
    <dbReference type="NCBI Taxonomy" id="3110235"/>
    <lineage>
        <taxon>Bacteria</taxon>
        <taxon>Bacillati</taxon>
        <taxon>Actinomycetota</taxon>
        <taxon>Actinomycetes</taxon>
        <taxon>Pseudonocardiales</taxon>
        <taxon>Pseudonocardiaceae</taxon>
        <taxon>Amycolatopsis</taxon>
    </lineage>
</organism>
<feature type="domain" description="3-hydroxyisobutyrate dehydrogenase-like NAD-binding" evidence="5">
    <location>
        <begin position="158"/>
        <end position="276"/>
    </location>
</feature>
<comment type="similarity">
    <text evidence="1">Belongs to the HIBADH-related family.</text>
</comment>
<keyword evidence="2 6" id="KW-0560">Oxidoreductase</keyword>
<dbReference type="InterPro" id="IPR036291">
    <property type="entry name" value="NAD(P)-bd_dom_sf"/>
</dbReference>
<dbReference type="PIRSF" id="PIRSF000103">
    <property type="entry name" value="HIBADH"/>
    <property type="match status" value="1"/>
</dbReference>
<dbReference type="InterPro" id="IPR008927">
    <property type="entry name" value="6-PGluconate_DH-like_C_sf"/>
</dbReference>
<sequence>MSIGFLGTGIMGAAMAANIAKAGLDVRVWNRTREKAEPLADVATVADSAAAAAEGADILVTMLADGPAVASAFEAASPASGTLWLQMSTVGLDWTDRLAALAEKAGVVFVDAPVLGTRQPAEQAQLQVLASGPEEARPAATPVFDAVGIRTLWLGPAGQGSRLKLVMNAWVLTLTNGTAESLGLARALGLDPALFLETIKGGGLDVGYAHVKGAAMLSGEYPLSFPAELAAKDARLVVEAAGDDVDVAGARAVLSHLQTAVEAGHGEEDMAALYRAVLKERG</sequence>
<evidence type="ECO:0000259" key="5">
    <source>
        <dbReference type="Pfam" id="PF14833"/>
    </source>
</evidence>
<dbReference type="Pfam" id="PF03446">
    <property type="entry name" value="NAD_binding_2"/>
    <property type="match status" value="1"/>
</dbReference>
<dbReference type="Proteomes" id="UP001304298">
    <property type="component" value="Unassembled WGS sequence"/>
</dbReference>
<keyword evidence="7" id="KW-1185">Reference proteome</keyword>
<dbReference type="SUPFAM" id="SSF51735">
    <property type="entry name" value="NAD(P)-binding Rossmann-fold domains"/>
    <property type="match status" value="1"/>
</dbReference>
<dbReference type="SUPFAM" id="SSF48179">
    <property type="entry name" value="6-phosphogluconate dehydrogenase C-terminal domain-like"/>
    <property type="match status" value="1"/>
</dbReference>
<evidence type="ECO:0000313" key="6">
    <source>
        <dbReference type="EMBL" id="MEA5366162.1"/>
    </source>
</evidence>
<dbReference type="Gene3D" id="1.10.1040.10">
    <property type="entry name" value="N-(1-d-carboxylethyl)-l-norvaline Dehydrogenase, domain 2"/>
    <property type="match status" value="1"/>
</dbReference>
<dbReference type="PANTHER" id="PTHR43580">
    <property type="entry name" value="OXIDOREDUCTASE GLYR1-RELATED"/>
    <property type="match status" value="1"/>
</dbReference>
<dbReference type="EC" id="1.1.-.-" evidence="6"/>
<dbReference type="InterPro" id="IPR013328">
    <property type="entry name" value="6PGD_dom2"/>
</dbReference>
<evidence type="ECO:0000259" key="4">
    <source>
        <dbReference type="Pfam" id="PF03446"/>
    </source>
</evidence>
<dbReference type="EMBL" id="JAYFSI010000014">
    <property type="protein sequence ID" value="MEA5366162.1"/>
    <property type="molecule type" value="Genomic_DNA"/>
</dbReference>
<evidence type="ECO:0000256" key="2">
    <source>
        <dbReference type="ARBA" id="ARBA00023002"/>
    </source>
</evidence>
<dbReference type="Gene3D" id="3.40.50.720">
    <property type="entry name" value="NAD(P)-binding Rossmann-like Domain"/>
    <property type="match status" value="1"/>
</dbReference>
<comment type="caution">
    <text evidence="6">The sequence shown here is derived from an EMBL/GenBank/DDBJ whole genome shotgun (WGS) entry which is preliminary data.</text>
</comment>
<dbReference type="GO" id="GO:0016491">
    <property type="term" value="F:oxidoreductase activity"/>
    <property type="evidence" value="ECO:0007669"/>
    <property type="project" value="UniProtKB-KW"/>
</dbReference>
<dbReference type="InterPro" id="IPR006115">
    <property type="entry name" value="6PGDH_NADP-bd"/>
</dbReference>
<feature type="domain" description="6-phosphogluconate dehydrogenase NADP-binding" evidence="4">
    <location>
        <begin position="2"/>
        <end position="155"/>
    </location>
</feature>
<keyword evidence="3" id="KW-0520">NAD</keyword>